<feature type="chain" id="PRO_5007823839" evidence="4">
    <location>
        <begin position="23"/>
        <end position="951"/>
    </location>
</feature>
<dbReference type="GO" id="GO:0003677">
    <property type="term" value="F:DNA binding"/>
    <property type="evidence" value="ECO:0007669"/>
    <property type="project" value="InterPro"/>
</dbReference>
<evidence type="ECO:0000256" key="3">
    <source>
        <dbReference type="SAM" id="Phobius"/>
    </source>
</evidence>
<feature type="transmembrane region" description="Helical" evidence="3">
    <location>
        <begin position="754"/>
        <end position="776"/>
    </location>
</feature>
<dbReference type="AlphaFoldDB" id="A0A161LHQ5"/>
<evidence type="ECO:0000256" key="1">
    <source>
        <dbReference type="ARBA" id="ARBA00022553"/>
    </source>
</evidence>
<dbReference type="SUPFAM" id="SSF63829">
    <property type="entry name" value="Calcium-dependent phosphotriesterase"/>
    <property type="match status" value="1"/>
</dbReference>
<keyword evidence="2" id="KW-0175">Coiled coil</keyword>
<comment type="caution">
    <text evidence="6">The sequence shown here is derived from an EMBL/GenBank/DDBJ whole genome shotgun (WGS) entry which is preliminary data.</text>
</comment>
<evidence type="ECO:0000313" key="6">
    <source>
        <dbReference type="EMBL" id="GAT61736.1"/>
    </source>
</evidence>
<keyword evidence="1" id="KW-0597">Phosphoprotein</keyword>
<dbReference type="SUPFAM" id="SSF46894">
    <property type="entry name" value="C-terminal effector domain of the bipartite response regulators"/>
    <property type="match status" value="1"/>
</dbReference>
<dbReference type="Proteomes" id="UP000076586">
    <property type="component" value="Unassembled WGS sequence"/>
</dbReference>
<dbReference type="InterPro" id="IPR000792">
    <property type="entry name" value="Tscrpt_reg_LuxR_C"/>
</dbReference>
<dbReference type="GO" id="GO:0006355">
    <property type="term" value="P:regulation of DNA-templated transcription"/>
    <property type="evidence" value="ECO:0007669"/>
    <property type="project" value="InterPro"/>
</dbReference>
<dbReference type="GO" id="GO:0000155">
    <property type="term" value="F:phosphorelay sensor kinase activity"/>
    <property type="evidence" value="ECO:0007669"/>
    <property type="project" value="TreeGrafter"/>
</dbReference>
<dbReference type="InterPro" id="IPR013783">
    <property type="entry name" value="Ig-like_fold"/>
</dbReference>
<reference evidence="7" key="1">
    <citation type="submission" date="2016-04" db="EMBL/GenBank/DDBJ databases">
        <title>Draft genome sequence of Paludibacter jiangxiensis strain NM7.</title>
        <authorList>
            <person name="Qiu Y."/>
            <person name="Matsuura N."/>
            <person name="Ohashi A."/>
            <person name="Tourlousse M.D."/>
            <person name="Sekiguchi Y."/>
        </authorList>
    </citation>
    <scope>NUCLEOTIDE SEQUENCE [LARGE SCALE GENOMIC DNA]</scope>
    <source>
        <strain evidence="7">NM7</strain>
    </source>
</reference>
<dbReference type="Gene3D" id="2.60.40.10">
    <property type="entry name" value="Immunoglobulins"/>
    <property type="match status" value="1"/>
</dbReference>
<dbReference type="SMART" id="SM00421">
    <property type="entry name" value="HTH_LUXR"/>
    <property type="match status" value="1"/>
</dbReference>
<accession>A0A161LHQ5</accession>
<feature type="signal peptide" evidence="4">
    <location>
        <begin position="1"/>
        <end position="22"/>
    </location>
</feature>
<organism evidence="6 7">
    <name type="scientific">Paludibacter jiangxiensis</name>
    <dbReference type="NCBI Taxonomy" id="681398"/>
    <lineage>
        <taxon>Bacteria</taxon>
        <taxon>Pseudomonadati</taxon>
        <taxon>Bacteroidota</taxon>
        <taxon>Bacteroidia</taxon>
        <taxon>Bacteroidales</taxon>
        <taxon>Paludibacteraceae</taxon>
        <taxon>Paludibacter</taxon>
    </lineage>
</organism>
<dbReference type="PANTHER" id="PTHR43547">
    <property type="entry name" value="TWO-COMPONENT HISTIDINE KINASE"/>
    <property type="match status" value="1"/>
</dbReference>
<dbReference type="EMBL" id="BDCR01000001">
    <property type="protein sequence ID" value="GAT61736.1"/>
    <property type="molecule type" value="Genomic_DNA"/>
</dbReference>
<gene>
    <name evidence="6" type="ORF">PJIAN_1319</name>
</gene>
<evidence type="ECO:0000256" key="2">
    <source>
        <dbReference type="SAM" id="Coils"/>
    </source>
</evidence>
<keyword evidence="7" id="KW-1185">Reference proteome</keyword>
<evidence type="ECO:0000259" key="5">
    <source>
        <dbReference type="SMART" id="SM00421"/>
    </source>
</evidence>
<dbReference type="PANTHER" id="PTHR43547:SF2">
    <property type="entry name" value="HYBRID SIGNAL TRANSDUCTION HISTIDINE KINASE C"/>
    <property type="match status" value="1"/>
</dbReference>
<feature type="coiled-coil region" evidence="2">
    <location>
        <begin position="784"/>
        <end position="816"/>
    </location>
</feature>
<proteinExistence type="predicted"/>
<dbReference type="Pfam" id="PF07495">
    <property type="entry name" value="Y_Y_Y"/>
    <property type="match status" value="1"/>
</dbReference>
<dbReference type="InterPro" id="IPR011123">
    <property type="entry name" value="Y_Y_Y"/>
</dbReference>
<dbReference type="InterPro" id="IPR016032">
    <property type="entry name" value="Sig_transdc_resp-reg_C-effctor"/>
</dbReference>
<keyword evidence="3" id="KW-1133">Transmembrane helix</keyword>
<evidence type="ECO:0000256" key="4">
    <source>
        <dbReference type="SAM" id="SignalP"/>
    </source>
</evidence>
<feature type="domain" description="HTH luxR-type" evidence="5">
    <location>
        <begin position="891"/>
        <end position="948"/>
    </location>
</feature>
<keyword evidence="3" id="KW-0472">Membrane</keyword>
<evidence type="ECO:0000313" key="7">
    <source>
        <dbReference type="Proteomes" id="UP000076586"/>
    </source>
</evidence>
<dbReference type="Gene3D" id="2.130.10.10">
    <property type="entry name" value="YVTN repeat-like/Quinoprotein amine dehydrogenase"/>
    <property type="match status" value="2"/>
</dbReference>
<reference evidence="7" key="2">
    <citation type="journal article" date="2017" name="Genome Announc.">
        <title>Draft genome sequence of Paludibacter jiangxiensis NM7(T), a propionate-producing fermentative bacterium.</title>
        <authorList>
            <person name="Qiu Y.-L."/>
            <person name="Tourlousse D.M."/>
            <person name="Matsuura N."/>
            <person name="Ohashi A."/>
            <person name="Sekiguchi Y."/>
        </authorList>
    </citation>
    <scope>NUCLEOTIDE SEQUENCE [LARGE SCALE GENOMIC DNA]</scope>
    <source>
        <strain evidence="7">NM7</strain>
    </source>
</reference>
<dbReference type="RefSeq" id="WP_172795551.1">
    <property type="nucleotide sequence ID" value="NZ_BDCR01000001.1"/>
</dbReference>
<dbReference type="STRING" id="681398.PJIAN_1319"/>
<dbReference type="InterPro" id="IPR015943">
    <property type="entry name" value="WD40/YVTN_repeat-like_dom_sf"/>
</dbReference>
<keyword evidence="4" id="KW-0732">Signal</keyword>
<protein>
    <submittedName>
        <fullName evidence="6">Y_Y_Y domain-containing protein</fullName>
    </submittedName>
</protein>
<keyword evidence="3" id="KW-0812">Transmembrane</keyword>
<name>A0A161LHQ5_9BACT</name>
<sequence>MKACIYVTVFCLFSFLSESVFAGVEKIENVCVPKITYFDKNVYNAANQTWAIAQNKKGYMYFANSAGLLEYDGSQWTLYPLPKFAPNVRSIAITDDQKIYTGVRNEFGYWTEDISTRKLKYTSLTQASNLHFADEEIWKIVPFHNSVYFHSFKNIYKYNTETKSISIIPAPNRFQFLFRVNDRLFAQEKVLGLMELKDDRLVGVPGGEIFTGDCVYGMETYSANAILIATIDRGLYMMENGRISKCNFPCNDFLIKNQIFSMVSLPGGKFAFGTILNGLLITDHNGNIQSTINKPKGMPNNTVLSIFSDQTNNLWLGLDRGIAHIQLNSPIRTFPDPKGVLGSVYQVKEFNGRLYFATNQGLFSCAIADLSYPERELPLTLMPKSQGQVWALQVVGNKLLCAHNKGIYAVEGSKGDFIYTKSGTSHWLKIDDNTVLFLTYDGLCVMHIKGSQYTIKAQAVFPYDGSSLAKDRDNNIYVGSLSAGFCKVKFDSNFENVVSSSSQLEDIGINHVTTRGIYSYNGNVFALDGVKGILKFDYALNRFIPDPLINRLMPKKANIHRLQLDADRMWCYAADQFFCIKAYLTQKPTIESRNMESLYKQLIKTYEDVEKISDGSYMVCTSNSFAVMNANYSPKTKQNMVYLRDIGTFTNVLKPLSLPNSLDYYATHAIKFPYKHNTIFIRFTLPDYENEGNIRYSYRLKGNSENFSIASSSNIATFTNLPAGDYVFQVKATIVGTNEVYYSQELRITILPPWYMGWIGFCLFLLLVAGLALLYYKYLQSRWLKEQKRIENEHEKEMAKMENRVLQEQVKSQIDELSRVTKSMLHKNKLMSKLDAEIAKLVLNRTIPSSELRGLKHIVEKNKNPDEEWKVFEMSFNKTHDNYLVKLSTQFPGLTTSDLKLAAYIRMNISSKEIAGLMNISSKSIEMARYRLRKKLNLPHEQNLTEFLMGL</sequence>